<dbReference type="InterPro" id="IPR004360">
    <property type="entry name" value="Glyas_Fos-R_dOase_dom"/>
</dbReference>
<proteinExistence type="predicted"/>
<sequence length="136" mass="15079">MRLNAYLIFDGDCRQAMEFYHQCLGGELTVMDYSHPDVASHTPAHWREKVMHARLTAGDAVLMASDGRPGETGKKYGFSVSLQVDKAGEADKLFAALQEGGTVTMPIGETFWAERFGMLVDKFGVPWMINCERSTA</sequence>
<protein>
    <submittedName>
        <fullName evidence="2">VOC family protein</fullName>
    </submittedName>
</protein>
<reference evidence="2 3" key="1">
    <citation type="submission" date="2018-10" db="EMBL/GenBank/DDBJ databases">
        <title>Rhizobium etli, R. leguminosarum and a new Rhizobium genospecies from Phaseolus dumosus.</title>
        <authorList>
            <person name="Ramirez-Puebla S.T."/>
            <person name="Rogel-Hernandez M.A."/>
            <person name="Guerrero G."/>
            <person name="Ormeno-Orrillo E."/>
            <person name="Martinez-Romero J.C."/>
            <person name="Negrete-Yankelevich S."/>
            <person name="Martinez-Romero E."/>
        </authorList>
    </citation>
    <scope>NUCLEOTIDE SEQUENCE [LARGE SCALE GENOMIC DNA]</scope>
    <source>
        <strain evidence="2 3">CCGE525</strain>
    </source>
</reference>
<dbReference type="RefSeq" id="WP_120704798.1">
    <property type="nucleotide sequence ID" value="NZ_CP032694.1"/>
</dbReference>
<evidence type="ECO:0000259" key="1">
    <source>
        <dbReference type="Pfam" id="PF00903"/>
    </source>
</evidence>
<dbReference type="CDD" id="cd06588">
    <property type="entry name" value="PhnB_like"/>
    <property type="match status" value="1"/>
</dbReference>
<dbReference type="PANTHER" id="PTHR33990:SF1">
    <property type="entry name" value="PROTEIN YJDN"/>
    <property type="match status" value="1"/>
</dbReference>
<dbReference type="Pfam" id="PF00903">
    <property type="entry name" value="Glyoxalase"/>
    <property type="match status" value="1"/>
</dbReference>
<dbReference type="SUPFAM" id="SSF54593">
    <property type="entry name" value="Glyoxalase/Bleomycin resistance protein/Dihydroxybiphenyl dioxygenase"/>
    <property type="match status" value="1"/>
</dbReference>
<name>A0A387FN60_9HYPH</name>
<dbReference type="Proteomes" id="UP000282195">
    <property type="component" value="Chromosome"/>
</dbReference>
<evidence type="ECO:0000313" key="2">
    <source>
        <dbReference type="EMBL" id="AYG59793.1"/>
    </source>
</evidence>
<organism evidence="2 3">
    <name type="scientific">Rhizobium jaguaris</name>
    <dbReference type="NCBI Taxonomy" id="1312183"/>
    <lineage>
        <taxon>Bacteria</taxon>
        <taxon>Pseudomonadati</taxon>
        <taxon>Pseudomonadota</taxon>
        <taxon>Alphaproteobacteria</taxon>
        <taxon>Hyphomicrobiales</taxon>
        <taxon>Rhizobiaceae</taxon>
        <taxon>Rhizobium/Agrobacterium group</taxon>
        <taxon>Rhizobium</taxon>
    </lineage>
</organism>
<dbReference type="PANTHER" id="PTHR33990">
    <property type="entry name" value="PROTEIN YJDN-RELATED"/>
    <property type="match status" value="1"/>
</dbReference>
<dbReference type="InterPro" id="IPR028973">
    <property type="entry name" value="PhnB-like"/>
</dbReference>
<evidence type="ECO:0000313" key="3">
    <source>
        <dbReference type="Proteomes" id="UP000282195"/>
    </source>
</evidence>
<dbReference type="Gene3D" id="3.10.180.10">
    <property type="entry name" value="2,3-Dihydroxybiphenyl 1,2-Dioxygenase, domain 1"/>
    <property type="match status" value="1"/>
</dbReference>
<dbReference type="AlphaFoldDB" id="A0A387FN60"/>
<dbReference type="OrthoDB" id="9795306at2"/>
<dbReference type="InterPro" id="IPR029068">
    <property type="entry name" value="Glyas_Bleomycin-R_OHBP_Dase"/>
</dbReference>
<keyword evidence="3" id="KW-1185">Reference proteome</keyword>
<accession>A0A387FN60</accession>
<feature type="domain" description="Glyoxalase/fosfomycin resistance/dioxygenase" evidence="1">
    <location>
        <begin position="2"/>
        <end position="129"/>
    </location>
</feature>
<dbReference type="KEGG" id="rjg:CCGE525_13985"/>
<gene>
    <name evidence="2" type="ORF">CCGE525_13985</name>
</gene>
<dbReference type="EMBL" id="CP032694">
    <property type="protein sequence ID" value="AYG59793.1"/>
    <property type="molecule type" value="Genomic_DNA"/>
</dbReference>